<dbReference type="AlphaFoldDB" id="A0A059BP20"/>
<proteinExistence type="predicted"/>
<organism evidence="1">
    <name type="scientific">Eucalyptus grandis</name>
    <name type="common">Flooded gum</name>
    <dbReference type="NCBI Taxonomy" id="71139"/>
    <lineage>
        <taxon>Eukaryota</taxon>
        <taxon>Viridiplantae</taxon>
        <taxon>Streptophyta</taxon>
        <taxon>Embryophyta</taxon>
        <taxon>Tracheophyta</taxon>
        <taxon>Spermatophyta</taxon>
        <taxon>Magnoliopsida</taxon>
        <taxon>eudicotyledons</taxon>
        <taxon>Gunneridae</taxon>
        <taxon>Pentapetalae</taxon>
        <taxon>rosids</taxon>
        <taxon>malvids</taxon>
        <taxon>Myrtales</taxon>
        <taxon>Myrtaceae</taxon>
        <taxon>Myrtoideae</taxon>
        <taxon>Eucalypteae</taxon>
        <taxon>Eucalyptus</taxon>
    </lineage>
</organism>
<name>A0A059BP20_EUCGR</name>
<dbReference type="Gramene" id="KCW67794">
    <property type="protein sequence ID" value="KCW67794"/>
    <property type="gene ID" value="EUGRSUZ_F01525"/>
</dbReference>
<dbReference type="InParanoid" id="A0A059BP20"/>
<sequence>MIVSPRKRPNTRALGNKLTSVIIVFIVLDILKQAVSPQGERSQLRIHQITERSIGHCINKGSKEER</sequence>
<dbReference type="EMBL" id="KK198758">
    <property type="protein sequence ID" value="KCW67794.1"/>
    <property type="molecule type" value="Genomic_DNA"/>
</dbReference>
<evidence type="ECO:0000313" key="1">
    <source>
        <dbReference type="EMBL" id="KCW67794.1"/>
    </source>
</evidence>
<reference evidence="1" key="1">
    <citation type="submission" date="2013-07" db="EMBL/GenBank/DDBJ databases">
        <title>The genome of Eucalyptus grandis.</title>
        <authorList>
            <person name="Schmutz J."/>
            <person name="Hayes R."/>
            <person name="Myburg A."/>
            <person name="Tuskan G."/>
            <person name="Grattapaglia D."/>
            <person name="Rokhsar D.S."/>
        </authorList>
    </citation>
    <scope>NUCLEOTIDE SEQUENCE</scope>
    <source>
        <tissue evidence="1">Leaf extractions</tissue>
    </source>
</reference>
<accession>A0A059BP20</accession>
<gene>
    <name evidence="1" type="ORF">EUGRSUZ_F01525</name>
</gene>
<protein>
    <submittedName>
        <fullName evidence="1">Uncharacterized protein</fullName>
    </submittedName>
</protein>